<feature type="region of interest" description="Disordered" evidence="4">
    <location>
        <begin position="217"/>
        <end position="253"/>
    </location>
</feature>
<evidence type="ECO:0000256" key="2">
    <source>
        <dbReference type="ARBA" id="ARBA00023136"/>
    </source>
</evidence>
<accession>A0ABS3MH14</accession>
<name>A0ABS3MH14_9BRAD</name>
<evidence type="ECO:0000313" key="6">
    <source>
        <dbReference type="EMBL" id="MBO1430744.1"/>
    </source>
</evidence>
<keyword evidence="7" id="KW-1185">Reference proteome</keyword>
<feature type="domain" description="Secretin/TonB short N-terminal" evidence="5">
    <location>
        <begin position="83"/>
        <end position="134"/>
    </location>
</feature>
<dbReference type="SUPFAM" id="SSF74653">
    <property type="entry name" value="TolA/TonB C-terminal domain"/>
    <property type="match status" value="1"/>
</dbReference>
<dbReference type="EMBL" id="JAGEPA010000001">
    <property type="protein sequence ID" value="MBO1430744.1"/>
    <property type="molecule type" value="Genomic_DNA"/>
</dbReference>
<dbReference type="RefSeq" id="WP_207833466.1">
    <property type="nucleotide sequence ID" value="NZ_CP088282.1"/>
</dbReference>
<proteinExistence type="predicted"/>
<evidence type="ECO:0000259" key="5">
    <source>
        <dbReference type="SMART" id="SM00965"/>
    </source>
</evidence>
<keyword evidence="3" id="KW-0998">Cell outer membrane</keyword>
<gene>
    <name evidence="6" type="ORF">J4P68_15015</name>
</gene>
<organism evidence="6 7">
    <name type="scientific">Bradyrhizobium quebecense</name>
    <dbReference type="NCBI Taxonomy" id="2748629"/>
    <lineage>
        <taxon>Bacteria</taxon>
        <taxon>Pseudomonadati</taxon>
        <taxon>Pseudomonadota</taxon>
        <taxon>Alphaproteobacteria</taxon>
        <taxon>Hyphomicrobiales</taxon>
        <taxon>Nitrobacteraceae</taxon>
        <taxon>Bradyrhizobium</taxon>
    </lineage>
</organism>
<keyword evidence="1" id="KW-0813">Transport</keyword>
<dbReference type="InterPro" id="IPR011662">
    <property type="entry name" value="Secretin/TonB_short_N"/>
</dbReference>
<dbReference type="SMART" id="SM00965">
    <property type="entry name" value="STN"/>
    <property type="match status" value="1"/>
</dbReference>
<reference evidence="6" key="1">
    <citation type="journal article" date="2021" name="Int. J. Syst. Evol. Microbiol.">
        <title>Bradyrhizobium septentrionale sp. nov. (sv. septentrionale) and Bradyrhizobium quebecense sp. nov. (sv. septentrionale) associated with legumes native to Canada possess rearranged symbiosis genes and numerous insertion sequences.</title>
        <authorList>
            <person name="Bromfield E.S.P."/>
            <person name="Cloutier S."/>
        </authorList>
    </citation>
    <scope>NUCLEOTIDE SEQUENCE</scope>
    <source>
        <strain evidence="6">12S5</strain>
    </source>
</reference>
<sequence length="253" mass="26643">MRIKAAPHALCSMGRKIGLRSKHDRMWQRFLGLVIGTLVAGNIQTVTMAASLESVRTPATVDFDIGSQPLVSALDAYSAATGLQVVYDATLAGGRRAQAVKGSMTPDMALQLLLEGTGLVAVYAAANAFTIVPAATASQTASIRGFMPYLASVQSSIEEAFCRSALTAPGGYRIKFKFWIGHAGEVLQPQLLGSTDDSARDQAIAALLRAVVIGQPPPPDMPQPVMMAVSPRPPSETGDCAARDPRRPGLVAR</sequence>
<evidence type="ECO:0000256" key="4">
    <source>
        <dbReference type="SAM" id="MobiDB-lite"/>
    </source>
</evidence>
<evidence type="ECO:0000256" key="1">
    <source>
        <dbReference type="ARBA" id="ARBA00022448"/>
    </source>
</evidence>
<keyword evidence="2" id="KW-0472">Membrane</keyword>
<dbReference type="Proteomes" id="UP000692816">
    <property type="component" value="Unassembled WGS sequence"/>
</dbReference>
<comment type="caution">
    <text evidence="6">The sequence shown here is derived from an EMBL/GenBank/DDBJ whole genome shotgun (WGS) entry which is preliminary data.</text>
</comment>
<dbReference type="Pfam" id="PF07660">
    <property type="entry name" value="STN"/>
    <property type="match status" value="1"/>
</dbReference>
<dbReference type="Gene3D" id="3.55.50.30">
    <property type="match status" value="1"/>
</dbReference>
<evidence type="ECO:0000256" key="3">
    <source>
        <dbReference type="ARBA" id="ARBA00023237"/>
    </source>
</evidence>
<protein>
    <submittedName>
        <fullName evidence="6">STN domain-containing protein</fullName>
    </submittedName>
</protein>
<evidence type="ECO:0000313" key="7">
    <source>
        <dbReference type="Proteomes" id="UP000692816"/>
    </source>
</evidence>
<dbReference type="Pfam" id="PF13103">
    <property type="entry name" value="TonB_2"/>
    <property type="match status" value="1"/>
</dbReference>